<evidence type="ECO:0000313" key="6">
    <source>
        <dbReference type="EMBL" id="RNF01457.1"/>
    </source>
</evidence>
<dbReference type="EMBL" id="MKGL01000273">
    <property type="protein sequence ID" value="RNF01457.1"/>
    <property type="molecule type" value="Genomic_DNA"/>
</dbReference>
<feature type="transmembrane region" description="Helical" evidence="5">
    <location>
        <begin position="43"/>
        <end position="63"/>
    </location>
</feature>
<feature type="transmembrane region" description="Helical" evidence="5">
    <location>
        <begin position="70"/>
        <end position="93"/>
    </location>
</feature>
<gene>
    <name evidence="6" type="ORF">TraAM80_06998</name>
</gene>
<dbReference type="GeneID" id="40330931"/>
<accession>A0A3R7MFA3</accession>
<protein>
    <submittedName>
        <fullName evidence="6">LMBR1-like conserved region-containing protein</fullName>
    </submittedName>
</protein>
<keyword evidence="3 5" id="KW-1133">Transmembrane helix</keyword>
<sequence>MDKVVVSFGAVTHGCFLCYLLSCVVKGCIKIGGNLLLFHVYPMLPGSMLMNAFLFNAMLIMVTSTPFVEFCIICFADYAVNTNVCAMFTFYMTNMQGLKYIVMHWQYPLLVIASVSFVWLLLCLRRRVDGE</sequence>
<dbReference type="VEuPathDB" id="TriTrypDB:TRSC58_01660"/>
<evidence type="ECO:0000256" key="4">
    <source>
        <dbReference type="ARBA" id="ARBA00023136"/>
    </source>
</evidence>
<dbReference type="Proteomes" id="UP000283634">
    <property type="component" value="Unassembled WGS sequence"/>
</dbReference>
<proteinExistence type="predicted"/>
<dbReference type="RefSeq" id="XP_029236342.1">
    <property type="nucleotide sequence ID" value="XM_029383814.1"/>
</dbReference>
<feature type="transmembrane region" description="Helical" evidence="5">
    <location>
        <begin position="105"/>
        <end position="124"/>
    </location>
</feature>
<evidence type="ECO:0000256" key="3">
    <source>
        <dbReference type="ARBA" id="ARBA00022989"/>
    </source>
</evidence>
<dbReference type="GO" id="GO:0016020">
    <property type="term" value="C:membrane"/>
    <property type="evidence" value="ECO:0007669"/>
    <property type="project" value="UniProtKB-SubCell"/>
</dbReference>
<dbReference type="PANTHER" id="PTHR31652">
    <property type="entry name" value="LIMR FAMILY PROTEIN DDB_G0283707-RELATED"/>
    <property type="match status" value="1"/>
</dbReference>
<evidence type="ECO:0000313" key="7">
    <source>
        <dbReference type="Proteomes" id="UP000283634"/>
    </source>
</evidence>
<dbReference type="OrthoDB" id="73273at2759"/>
<keyword evidence="4 5" id="KW-0472">Membrane</keyword>
<comment type="subcellular location">
    <subcellularLocation>
        <location evidence="1">Membrane</location>
        <topology evidence="1">Multi-pass membrane protein</topology>
    </subcellularLocation>
</comment>
<organism evidence="6 7">
    <name type="scientific">Trypanosoma rangeli</name>
    <dbReference type="NCBI Taxonomy" id="5698"/>
    <lineage>
        <taxon>Eukaryota</taxon>
        <taxon>Discoba</taxon>
        <taxon>Euglenozoa</taxon>
        <taxon>Kinetoplastea</taxon>
        <taxon>Metakinetoplastina</taxon>
        <taxon>Trypanosomatida</taxon>
        <taxon>Trypanosomatidae</taxon>
        <taxon>Trypanosoma</taxon>
        <taxon>Herpetosoma</taxon>
    </lineage>
</organism>
<name>A0A3R7MFA3_TRYRA</name>
<dbReference type="AlphaFoldDB" id="A0A3R7MFA3"/>
<evidence type="ECO:0000256" key="2">
    <source>
        <dbReference type="ARBA" id="ARBA00022692"/>
    </source>
</evidence>
<keyword evidence="2 5" id="KW-0812">Transmembrane</keyword>
<evidence type="ECO:0000256" key="1">
    <source>
        <dbReference type="ARBA" id="ARBA00004141"/>
    </source>
</evidence>
<keyword evidence="7" id="KW-1185">Reference proteome</keyword>
<comment type="caution">
    <text evidence="6">The sequence shown here is derived from an EMBL/GenBank/DDBJ whole genome shotgun (WGS) entry which is preliminary data.</text>
</comment>
<reference evidence="6 7" key="1">
    <citation type="journal article" date="2018" name="BMC Genomics">
        <title>Genomic comparison of Trypanosoma conorhini and Trypanosoma rangeli to Trypanosoma cruzi strains of high and low virulence.</title>
        <authorList>
            <person name="Bradwell K.R."/>
            <person name="Koparde V.N."/>
            <person name="Matveyev A.V."/>
            <person name="Serrano M.G."/>
            <person name="Alves J.M."/>
            <person name="Parikh H."/>
            <person name="Huang B."/>
            <person name="Lee V."/>
            <person name="Espinosa-Alvarez O."/>
            <person name="Ortiz P.A."/>
            <person name="Costa-Martins A.G."/>
            <person name="Teixeira M.M."/>
            <person name="Buck G.A."/>
        </authorList>
    </citation>
    <scope>NUCLEOTIDE SEQUENCE [LARGE SCALE GENOMIC DNA]</scope>
    <source>
        <strain evidence="6 7">AM80</strain>
    </source>
</reference>
<evidence type="ECO:0000256" key="5">
    <source>
        <dbReference type="SAM" id="Phobius"/>
    </source>
</evidence>
<dbReference type="PANTHER" id="PTHR31652:SF0">
    <property type="entry name" value="LIMR FAMILY PROTEIN DDB_G0283707-RELATED"/>
    <property type="match status" value="1"/>
</dbReference>